<keyword evidence="5 9" id="KW-0812">Transmembrane</keyword>
<dbReference type="PANTHER" id="PTHR32322">
    <property type="entry name" value="INNER MEMBRANE TRANSPORTER"/>
    <property type="match status" value="1"/>
</dbReference>
<dbReference type="InterPro" id="IPR037185">
    <property type="entry name" value="EmrE-like"/>
</dbReference>
<evidence type="ECO:0000259" key="10">
    <source>
        <dbReference type="Pfam" id="PF00892"/>
    </source>
</evidence>
<dbReference type="Proteomes" id="UP000031258">
    <property type="component" value="Unassembled WGS sequence"/>
</dbReference>
<evidence type="ECO:0000256" key="9">
    <source>
        <dbReference type="SAM" id="Phobius"/>
    </source>
</evidence>
<evidence type="ECO:0000313" key="11">
    <source>
        <dbReference type="EMBL" id="KIE05479.1"/>
    </source>
</evidence>
<evidence type="ECO:0000256" key="6">
    <source>
        <dbReference type="ARBA" id="ARBA00022970"/>
    </source>
</evidence>
<proteinExistence type="predicted"/>
<comment type="subcellular location">
    <subcellularLocation>
        <location evidence="2">Cell membrane</location>
        <topology evidence="2">Multi-pass membrane protein</topology>
    </subcellularLocation>
</comment>
<dbReference type="EMBL" id="JSWE01000092">
    <property type="protein sequence ID" value="KIE05479.1"/>
    <property type="molecule type" value="Genomic_DNA"/>
</dbReference>
<accession>A0A0C1QJ03</accession>
<keyword evidence="7 9" id="KW-1133">Transmembrane helix</keyword>
<feature type="transmembrane region" description="Helical" evidence="9">
    <location>
        <begin position="156"/>
        <end position="175"/>
    </location>
</feature>
<feature type="domain" description="EamA" evidence="10">
    <location>
        <begin position="157"/>
        <end position="286"/>
    </location>
</feature>
<evidence type="ECO:0000256" key="1">
    <source>
        <dbReference type="ARBA" id="ARBA00004028"/>
    </source>
</evidence>
<evidence type="ECO:0000256" key="3">
    <source>
        <dbReference type="ARBA" id="ARBA00019341"/>
    </source>
</evidence>
<feature type="transmembrane region" description="Helical" evidence="9">
    <location>
        <begin position="36"/>
        <end position="59"/>
    </location>
</feature>
<feature type="transmembrane region" description="Helical" evidence="9">
    <location>
        <begin position="71"/>
        <end position="93"/>
    </location>
</feature>
<keyword evidence="6" id="KW-0029">Amino-acid transport</keyword>
<keyword evidence="8 9" id="KW-0472">Membrane</keyword>
<evidence type="ECO:0000256" key="8">
    <source>
        <dbReference type="ARBA" id="ARBA00023136"/>
    </source>
</evidence>
<name>A0A0C1QJ03_9RICK</name>
<evidence type="ECO:0000313" key="12">
    <source>
        <dbReference type="Proteomes" id="UP000031258"/>
    </source>
</evidence>
<keyword evidence="12" id="KW-1185">Reference proteome</keyword>
<organism evidence="11 12">
    <name type="scientific">Candidatus Jidaibacter acanthamoebae</name>
    <dbReference type="NCBI Taxonomy" id="86105"/>
    <lineage>
        <taxon>Bacteria</taxon>
        <taxon>Pseudomonadati</taxon>
        <taxon>Pseudomonadota</taxon>
        <taxon>Alphaproteobacteria</taxon>
        <taxon>Rickettsiales</taxon>
        <taxon>Candidatus Midichloriaceae</taxon>
        <taxon>Candidatus Jidaibacter</taxon>
    </lineage>
</organism>
<keyword evidence="6" id="KW-0813">Transport</keyword>
<sequence>MSMVSNQNTRSATLLGLIAVIFWSTLPIVSIYTKGIPPFLCLSIAYFFAFIVHMIYWKYKYGSITLKFKQPLNYVLTYVIGIFSSNATFLIAMQHGDPVLSYLVSNLWPIFALFFAAFLFKEKLSNLHYIGAVIGFIGVIFISAKDGGMSMKGEVLFGFMMGFLNSVIWSFVSVINRKFSDIPADSVGLPLGIISILAFVTHIFVEGSTVISTQHLLAIMYLGIAPWGAAYTIWGYAVRFGDVKAVMLFGYLMPLLGVVWMILLGKAEFSMNVLISMILILVGASLGSIKLFLKNSK</sequence>
<dbReference type="GO" id="GO:0005886">
    <property type="term" value="C:plasma membrane"/>
    <property type="evidence" value="ECO:0007669"/>
    <property type="project" value="UniProtKB-SubCell"/>
</dbReference>
<evidence type="ECO:0000256" key="2">
    <source>
        <dbReference type="ARBA" id="ARBA00004651"/>
    </source>
</evidence>
<comment type="caution">
    <text evidence="11">The sequence shown here is derived from an EMBL/GenBank/DDBJ whole genome shotgun (WGS) entry which is preliminary data.</text>
</comment>
<feature type="transmembrane region" description="Helical" evidence="9">
    <location>
        <begin position="99"/>
        <end position="120"/>
    </location>
</feature>
<comment type="function">
    <text evidence="1">Transports S-adenosylmethionine.</text>
</comment>
<gene>
    <name evidence="11" type="ORF">NF27_DP00230</name>
</gene>
<feature type="transmembrane region" description="Helical" evidence="9">
    <location>
        <begin position="217"/>
        <end position="238"/>
    </location>
</feature>
<feature type="transmembrane region" description="Helical" evidence="9">
    <location>
        <begin position="12"/>
        <end position="30"/>
    </location>
</feature>
<protein>
    <recommendedName>
        <fullName evidence="3">S-adenosylmethionine uptake transporter</fullName>
    </recommendedName>
</protein>
<evidence type="ECO:0000256" key="7">
    <source>
        <dbReference type="ARBA" id="ARBA00022989"/>
    </source>
</evidence>
<reference evidence="11 12" key="1">
    <citation type="submission" date="2014-11" db="EMBL/GenBank/DDBJ databases">
        <title>A Rickettsiales Symbiont of Amoebae With Ancient Features.</title>
        <authorList>
            <person name="Schulz F."/>
            <person name="Martijn J."/>
            <person name="Wascher F."/>
            <person name="Kostanjsek R."/>
            <person name="Ettema T.J."/>
            <person name="Horn M."/>
        </authorList>
    </citation>
    <scope>NUCLEOTIDE SEQUENCE [LARGE SCALE GENOMIC DNA]</scope>
    <source>
        <strain evidence="11 12">UWC36</strain>
    </source>
</reference>
<feature type="transmembrane region" description="Helical" evidence="9">
    <location>
        <begin position="245"/>
        <end position="263"/>
    </location>
</feature>
<dbReference type="Pfam" id="PF00892">
    <property type="entry name" value="EamA"/>
    <property type="match status" value="2"/>
</dbReference>
<feature type="transmembrane region" description="Helical" evidence="9">
    <location>
        <begin position="127"/>
        <end position="144"/>
    </location>
</feature>
<evidence type="ECO:0000256" key="4">
    <source>
        <dbReference type="ARBA" id="ARBA00022475"/>
    </source>
</evidence>
<dbReference type="InterPro" id="IPR050638">
    <property type="entry name" value="AA-Vitamin_Transporters"/>
</dbReference>
<feature type="transmembrane region" description="Helical" evidence="9">
    <location>
        <begin position="269"/>
        <end position="293"/>
    </location>
</feature>
<dbReference type="AlphaFoldDB" id="A0A0C1QJ03"/>
<feature type="domain" description="EamA" evidence="10">
    <location>
        <begin position="12"/>
        <end position="143"/>
    </location>
</feature>
<dbReference type="SUPFAM" id="SSF103481">
    <property type="entry name" value="Multidrug resistance efflux transporter EmrE"/>
    <property type="match status" value="2"/>
</dbReference>
<feature type="transmembrane region" description="Helical" evidence="9">
    <location>
        <begin position="187"/>
        <end position="205"/>
    </location>
</feature>
<dbReference type="Gene3D" id="1.10.3730.20">
    <property type="match status" value="1"/>
</dbReference>
<dbReference type="STRING" id="86105.NF27_DP00230"/>
<dbReference type="InterPro" id="IPR000620">
    <property type="entry name" value="EamA_dom"/>
</dbReference>
<evidence type="ECO:0000256" key="5">
    <source>
        <dbReference type="ARBA" id="ARBA00022692"/>
    </source>
</evidence>
<dbReference type="PANTHER" id="PTHR32322:SF18">
    <property type="entry name" value="S-ADENOSYLMETHIONINE_S-ADENOSYLHOMOCYSTEINE TRANSPORTER"/>
    <property type="match status" value="1"/>
</dbReference>
<keyword evidence="4" id="KW-1003">Cell membrane</keyword>